<proteinExistence type="inferred from homology"/>
<dbReference type="Proteomes" id="UP000094165">
    <property type="component" value="Unassembled WGS sequence"/>
</dbReference>
<dbReference type="RefSeq" id="WP_017053424.1">
    <property type="nucleotide sequence ID" value="NZ_AJYW02000045.1"/>
</dbReference>
<dbReference type="GO" id="GO:0005737">
    <property type="term" value="C:cytoplasm"/>
    <property type="evidence" value="ECO:0007669"/>
    <property type="project" value="UniProtKB-SubCell"/>
</dbReference>
<dbReference type="Pfam" id="PF07992">
    <property type="entry name" value="Pyr_redox_2"/>
    <property type="match status" value="1"/>
</dbReference>
<dbReference type="Gene3D" id="3.30.390.120">
    <property type="match status" value="1"/>
</dbReference>
<evidence type="ECO:0000259" key="10">
    <source>
        <dbReference type="Pfam" id="PF18113"/>
    </source>
</evidence>
<dbReference type="EMBL" id="AJYW02000045">
    <property type="protein sequence ID" value="OEE78521.1"/>
    <property type="molecule type" value="Genomic_DNA"/>
</dbReference>
<evidence type="ECO:0000313" key="11">
    <source>
        <dbReference type="EMBL" id="OEE78521.1"/>
    </source>
</evidence>
<reference evidence="11 12" key="1">
    <citation type="journal article" date="2012" name="Science">
        <title>Ecological populations of bacteria act as socially cohesive units of antibiotic production and resistance.</title>
        <authorList>
            <person name="Cordero O.X."/>
            <person name="Wildschutte H."/>
            <person name="Kirkup B."/>
            <person name="Proehl S."/>
            <person name="Ngo L."/>
            <person name="Hussain F."/>
            <person name="Le Roux F."/>
            <person name="Mincer T."/>
            <person name="Polz M.F."/>
        </authorList>
    </citation>
    <scope>NUCLEOTIDE SEQUENCE [LARGE SCALE GENOMIC DNA]</scope>
    <source>
        <strain evidence="11 12">FF-238</strain>
    </source>
</reference>
<keyword evidence="4" id="KW-0963">Cytoplasm</keyword>
<evidence type="ECO:0000256" key="1">
    <source>
        <dbReference type="ARBA" id="ARBA00001974"/>
    </source>
</evidence>
<accession>A0A1E5D4L4</accession>
<dbReference type="SUPFAM" id="SSF51905">
    <property type="entry name" value="FAD/NAD(P)-binding domain"/>
    <property type="match status" value="2"/>
</dbReference>
<sequence>MTAPITIIGSGFAAYQLVKSIRRQDNSVSIRVITADDGHDYNKPDLSHVFSKQQQVSDVITLKSEAFAQQYHVELLTNHQVTSVDAEAQTVTSNEKTYSYSSLVFATGATPFVPPFAGSANNRIMTLNSLKEFERYQTDISTSKHMLLIGGGLIGVELALDLANSGKKVTLVEPNTTLMQNLLPEYVAEKLTQALKCNQVVVHTEVTVTELHEREEIITAQLNDGSKVEADSVMVCAGLTPNVALAEKSGLAVNRGICVNTQLQTSQPNIYALGDCAELDGQVRAYLQPTLMSATALAKTLLGSPSAVNLPSMMIKVKTPSYPIQVAGITDSKQVTRWSMDIDATGIIAKAFDEKETLIGFVVTERKVTQAFTLLRAL</sequence>
<evidence type="ECO:0000259" key="9">
    <source>
        <dbReference type="Pfam" id="PF07992"/>
    </source>
</evidence>
<keyword evidence="7" id="KW-0560">Oxidoreductase</keyword>
<evidence type="ECO:0000256" key="4">
    <source>
        <dbReference type="ARBA" id="ARBA00022490"/>
    </source>
</evidence>
<dbReference type="NCBIfam" id="NF003437">
    <property type="entry name" value="PRK04965.1"/>
    <property type="match status" value="1"/>
</dbReference>
<dbReference type="Pfam" id="PF18113">
    <property type="entry name" value="Rbx_binding"/>
    <property type="match status" value="1"/>
</dbReference>
<evidence type="ECO:0000256" key="5">
    <source>
        <dbReference type="ARBA" id="ARBA00022630"/>
    </source>
</evidence>
<comment type="caution">
    <text evidence="11">The sequence shown here is derived from an EMBL/GenBank/DDBJ whole genome shotgun (WGS) entry which is preliminary data.</text>
</comment>
<protein>
    <submittedName>
        <fullName evidence="11">NADH:flavorubredoxin oxidoreductase</fullName>
    </submittedName>
</protein>
<comment type="cofactor">
    <cofactor evidence="1">
        <name>FAD</name>
        <dbReference type="ChEBI" id="CHEBI:57692"/>
    </cofactor>
</comment>
<keyword evidence="12" id="KW-1185">Reference proteome</keyword>
<organism evidence="11 12">
    <name type="scientific">Vibrio genomosp. F6 str. FF-238</name>
    <dbReference type="NCBI Taxonomy" id="1191298"/>
    <lineage>
        <taxon>Bacteria</taxon>
        <taxon>Pseudomonadati</taxon>
        <taxon>Pseudomonadota</taxon>
        <taxon>Gammaproteobacteria</taxon>
        <taxon>Vibrionales</taxon>
        <taxon>Vibrionaceae</taxon>
        <taxon>Vibrio</taxon>
    </lineage>
</organism>
<keyword evidence="6" id="KW-0274">FAD</keyword>
<dbReference type="PRINTS" id="PR00411">
    <property type="entry name" value="PNDRDTASEI"/>
</dbReference>
<dbReference type="InterPro" id="IPR036188">
    <property type="entry name" value="FAD/NAD-bd_sf"/>
</dbReference>
<evidence type="ECO:0000256" key="2">
    <source>
        <dbReference type="ARBA" id="ARBA00004496"/>
    </source>
</evidence>
<gene>
    <name evidence="11" type="ORF">A130_03050</name>
</gene>
<dbReference type="InterPro" id="IPR050260">
    <property type="entry name" value="FAD-bd_OxRdtase"/>
</dbReference>
<dbReference type="PANTHER" id="PTHR43429:SF3">
    <property type="entry name" value="NITRITE REDUCTASE [NAD(P)H]"/>
    <property type="match status" value="1"/>
</dbReference>
<evidence type="ECO:0000256" key="3">
    <source>
        <dbReference type="ARBA" id="ARBA00006442"/>
    </source>
</evidence>
<dbReference type="InterPro" id="IPR023753">
    <property type="entry name" value="FAD/NAD-binding_dom"/>
</dbReference>
<evidence type="ECO:0000256" key="7">
    <source>
        <dbReference type="ARBA" id="ARBA00023002"/>
    </source>
</evidence>
<dbReference type="PANTHER" id="PTHR43429">
    <property type="entry name" value="PYRIDINE NUCLEOTIDE-DISULFIDE OXIDOREDUCTASE DOMAIN-CONTAINING"/>
    <property type="match status" value="1"/>
</dbReference>
<feature type="domain" description="FAD/NAD(P)-binding" evidence="9">
    <location>
        <begin position="5"/>
        <end position="288"/>
    </location>
</feature>
<keyword evidence="8" id="KW-0520">NAD</keyword>
<evidence type="ECO:0000313" key="12">
    <source>
        <dbReference type="Proteomes" id="UP000094165"/>
    </source>
</evidence>
<dbReference type="PRINTS" id="PR00368">
    <property type="entry name" value="FADPNR"/>
</dbReference>
<comment type="similarity">
    <text evidence="3">Belongs to the FAD-dependent oxidoreductase family.</text>
</comment>
<dbReference type="Gene3D" id="3.50.50.60">
    <property type="entry name" value="FAD/NAD(P)-binding domain"/>
    <property type="match status" value="2"/>
</dbReference>
<name>A0A1E5D4L4_9VIBR</name>
<dbReference type="AlphaFoldDB" id="A0A1E5D4L4"/>
<dbReference type="InterPro" id="IPR041364">
    <property type="entry name" value="Rbx-bd"/>
</dbReference>
<evidence type="ECO:0000256" key="6">
    <source>
        <dbReference type="ARBA" id="ARBA00022827"/>
    </source>
</evidence>
<keyword evidence="5" id="KW-0285">Flavoprotein</keyword>
<dbReference type="GO" id="GO:0016491">
    <property type="term" value="F:oxidoreductase activity"/>
    <property type="evidence" value="ECO:0007669"/>
    <property type="project" value="UniProtKB-KW"/>
</dbReference>
<evidence type="ECO:0000256" key="8">
    <source>
        <dbReference type="ARBA" id="ARBA00023027"/>
    </source>
</evidence>
<feature type="domain" description="Rubredoxin binding" evidence="10">
    <location>
        <begin position="307"/>
        <end position="378"/>
    </location>
</feature>
<comment type="subcellular location">
    <subcellularLocation>
        <location evidence="2">Cytoplasm</location>
    </subcellularLocation>
</comment>